<sequence length="461" mass="52424">MVGKTYGACMELAAHITGLYIPDWVGKKLEFDRPAVFWVIGISQDSVNNVLMKELLGVSDCRNLSELGTGSIPAECINSFSLVKDGARCIQVRIKHINGYENTLMFYSATQDQAVFMGQSVDYVLIDEQSDAETLIYAQALTRTLTTDGMISVTATPERGMSPLWIKFNEDDSGELYFQNTTWDQCPHITPERRKRILAGYPTYQHRMRSEGVPILEAGAIYPYDETEIDGSITVEHILANAYAYKLLWCCDFGYSSNAEADPSVLMLLAYHQETDTIYTVSEWNSKQDCFTNRNAHLPEHMASIIKASRFPYAPLLVPHDGKRQVEGTNTTRLSEFKRLGINVLPRVFEIPTALRTGVFDAPKHPRSLHWTIQYLNKLFSEGKLKLDTKKLKGLMKEFRVYHWKNNGEPVDKNNHHLDSLRYGATSIKHKGWLASRCLGKGKSNYEEARELNEKLRARQF</sequence>
<comment type="caution">
    <text evidence="2">The sequence shown here is derived from an EMBL/GenBank/DDBJ whole genome shotgun (WGS) entry which is preliminary data.</text>
</comment>
<reference evidence="2" key="1">
    <citation type="journal article" date="2018" name="Genome Biol.">
        <title>SKESA: strategic k-mer extension for scrupulous assemblies.</title>
        <authorList>
            <person name="Souvorov A."/>
            <person name="Agarwala R."/>
            <person name="Lipman D.J."/>
        </authorList>
    </citation>
    <scope>NUCLEOTIDE SEQUENCE</scope>
    <source>
        <strain evidence="2">IP 2/88</strain>
        <strain evidence="1">IP 33 K</strain>
    </source>
</reference>
<dbReference type="EMBL" id="DAAHMM010000004">
    <property type="protein sequence ID" value="HAB6612445.1"/>
    <property type="molecule type" value="Genomic_DNA"/>
</dbReference>
<proteinExistence type="predicted"/>
<dbReference type="Gene3D" id="3.30.420.280">
    <property type="match status" value="1"/>
</dbReference>
<dbReference type="Pfam" id="PF03237">
    <property type="entry name" value="Terminase_6N"/>
    <property type="match status" value="1"/>
</dbReference>
<evidence type="ECO:0000313" key="2">
    <source>
        <dbReference type="EMBL" id="HAE8319352.1"/>
    </source>
</evidence>
<organism evidence="2">
    <name type="scientific">Salmonella enterica subsp. enterica serovar Paratyphi C</name>
    <dbReference type="NCBI Taxonomy" id="57046"/>
    <lineage>
        <taxon>Bacteria</taxon>
        <taxon>Pseudomonadati</taxon>
        <taxon>Pseudomonadota</taxon>
        <taxon>Gammaproteobacteria</taxon>
        <taxon>Enterobacterales</taxon>
        <taxon>Enterobacteriaceae</taxon>
        <taxon>Salmonella</taxon>
    </lineage>
</organism>
<dbReference type="EMBL" id="DAATGT010000005">
    <property type="protein sequence ID" value="HAE8319352.1"/>
    <property type="molecule type" value="Genomic_DNA"/>
</dbReference>
<dbReference type="AlphaFoldDB" id="A0A737N8N5"/>
<accession>A0A737N8N5</accession>
<reference evidence="2" key="2">
    <citation type="submission" date="2018-07" db="EMBL/GenBank/DDBJ databases">
        <authorList>
            <consortium name="NCBI Pathogen Detection Project"/>
        </authorList>
    </citation>
    <scope>NUCLEOTIDE SEQUENCE</scope>
    <source>
        <strain evidence="2">IP 2/88</strain>
        <strain evidence="1">IP 33 K</strain>
    </source>
</reference>
<evidence type="ECO:0000313" key="1">
    <source>
        <dbReference type="EMBL" id="HAB6612445.1"/>
    </source>
</evidence>
<dbReference type="Gene3D" id="3.40.50.300">
    <property type="entry name" value="P-loop containing nucleotide triphosphate hydrolases"/>
    <property type="match status" value="1"/>
</dbReference>
<name>A0A737N8N5_SALET</name>
<gene>
    <name evidence="2" type="ORF">GNB42_001943</name>
    <name evidence="1" type="ORF">GNB54_001345</name>
</gene>
<protein>
    <submittedName>
        <fullName evidence="2">Uncharacterized protein</fullName>
    </submittedName>
</protein>
<dbReference type="InterPro" id="IPR027417">
    <property type="entry name" value="P-loop_NTPase"/>
</dbReference>